<organism evidence="1 2">
    <name type="scientific">Amycolatopsis roodepoortensis</name>
    <dbReference type="NCBI Taxonomy" id="700274"/>
    <lineage>
        <taxon>Bacteria</taxon>
        <taxon>Bacillati</taxon>
        <taxon>Actinomycetota</taxon>
        <taxon>Actinomycetes</taxon>
        <taxon>Pseudonocardiales</taxon>
        <taxon>Pseudonocardiaceae</taxon>
        <taxon>Amycolatopsis</taxon>
    </lineage>
</organism>
<keyword evidence="2" id="KW-1185">Reference proteome</keyword>
<comment type="caution">
    <text evidence="1">The sequence shown here is derived from an EMBL/GenBank/DDBJ whole genome shotgun (WGS) entry which is preliminary data.</text>
</comment>
<evidence type="ECO:0008006" key="3">
    <source>
        <dbReference type="Google" id="ProtNLM"/>
    </source>
</evidence>
<reference evidence="1 2" key="1">
    <citation type="submission" date="2020-10" db="EMBL/GenBank/DDBJ databases">
        <title>Sequencing the genomes of 1000 actinobacteria strains.</title>
        <authorList>
            <person name="Klenk H.-P."/>
        </authorList>
    </citation>
    <scope>NUCLEOTIDE SEQUENCE [LARGE SCALE GENOMIC DNA]</scope>
    <source>
        <strain evidence="1 2">DSM 46661</strain>
    </source>
</reference>
<protein>
    <recommendedName>
        <fullName evidence="3">Lipoprotein</fullName>
    </recommendedName>
</protein>
<dbReference type="Proteomes" id="UP000656548">
    <property type="component" value="Unassembled WGS sequence"/>
</dbReference>
<name>A0ABR9L4J7_9PSEU</name>
<dbReference type="EMBL" id="JADBEJ010000003">
    <property type="protein sequence ID" value="MBE1575081.1"/>
    <property type="molecule type" value="Genomic_DNA"/>
</dbReference>
<accession>A0ABR9L4J7</accession>
<sequence length="171" mass="18395">MGEPPRPRHVLAGCLPVAVALLLVAGLLTAIQLERPATAAPSCDRVAVMNARLDELGRAGYRWQFGFIPDGAWGAAGYPGSKDITISDTAPCDAIVTVVNHEWMHARQEALFPGRAMRAYGEAFEIVADCGSMLLGSPITPYLERRKKATGQEGCTADELDSARYALGWPR</sequence>
<dbReference type="RefSeq" id="WP_191334929.1">
    <property type="nucleotide sequence ID" value="NZ_JADBEJ010000003.1"/>
</dbReference>
<evidence type="ECO:0000313" key="2">
    <source>
        <dbReference type="Proteomes" id="UP000656548"/>
    </source>
</evidence>
<gene>
    <name evidence="1" type="ORF">H4W30_002128</name>
</gene>
<proteinExistence type="predicted"/>
<evidence type="ECO:0000313" key="1">
    <source>
        <dbReference type="EMBL" id="MBE1575081.1"/>
    </source>
</evidence>